<proteinExistence type="predicted"/>
<dbReference type="EMBL" id="CM007650">
    <property type="protein sequence ID" value="ONM56397.1"/>
    <property type="molecule type" value="Genomic_DNA"/>
</dbReference>
<dbReference type="AlphaFoldDB" id="A0A1D6I8M6"/>
<protein>
    <submittedName>
        <fullName evidence="1">Uncharacterized protein</fullName>
    </submittedName>
</protein>
<name>A0A1D6I8M6_MAIZE</name>
<reference evidence="1" key="1">
    <citation type="submission" date="2015-12" db="EMBL/GenBank/DDBJ databases">
        <title>Update maize B73 reference genome by single molecule sequencing technologies.</title>
        <authorList>
            <consortium name="Maize Genome Sequencing Project"/>
            <person name="Ware D."/>
        </authorList>
    </citation>
    <scope>NUCLEOTIDE SEQUENCE [LARGE SCALE GENOMIC DNA]</scope>
    <source>
        <tissue evidence="1">Seedling</tissue>
    </source>
</reference>
<accession>A0A1D6I8M6</accession>
<dbReference type="InParanoid" id="A0A1D6I8M6"/>
<organism evidence="1">
    <name type="scientific">Zea mays</name>
    <name type="common">Maize</name>
    <dbReference type="NCBI Taxonomy" id="4577"/>
    <lineage>
        <taxon>Eukaryota</taxon>
        <taxon>Viridiplantae</taxon>
        <taxon>Streptophyta</taxon>
        <taxon>Embryophyta</taxon>
        <taxon>Tracheophyta</taxon>
        <taxon>Spermatophyta</taxon>
        <taxon>Magnoliopsida</taxon>
        <taxon>Liliopsida</taxon>
        <taxon>Poales</taxon>
        <taxon>Poaceae</taxon>
        <taxon>PACMAD clade</taxon>
        <taxon>Panicoideae</taxon>
        <taxon>Andropogonodae</taxon>
        <taxon>Andropogoneae</taxon>
        <taxon>Tripsacinae</taxon>
        <taxon>Zea</taxon>
    </lineage>
</organism>
<gene>
    <name evidence="1" type="ORF">ZEAMMB73_Zm00001d021156</name>
</gene>
<sequence length="130" mass="13683">MGRSRADHDRGCGCSAETRARGGARLREGAGRLAPGCVDALPRWLAAAQAREHAAGEAQSCASSGEAEARRAARVAGAGRCAKLQWHVREKHATLPQHCAGQTSVHRERKGWASSGTTTTTTALQIWASV</sequence>
<evidence type="ECO:0000313" key="1">
    <source>
        <dbReference type="EMBL" id="ONM56397.1"/>
    </source>
</evidence>